<name>A0A972FAC0_9RHOO</name>
<dbReference type="PROSITE" id="PS00527">
    <property type="entry name" value="RIBOSOMAL_S14"/>
    <property type="match status" value="1"/>
</dbReference>
<dbReference type="PANTHER" id="PTHR19836:SF19">
    <property type="entry name" value="SMALL RIBOSOMAL SUBUNIT PROTEIN US14M"/>
    <property type="match status" value="1"/>
</dbReference>
<evidence type="ECO:0000256" key="5">
    <source>
        <dbReference type="ARBA" id="ARBA00047110"/>
    </source>
</evidence>
<keyword evidence="7" id="KW-1185">Reference proteome</keyword>
<dbReference type="AlphaFoldDB" id="A0A972FAC0"/>
<evidence type="ECO:0000313" key="7">
    <source>
        <dbReference type="Proteomes" id="UP000599523"/>
    </source>
</evidence>
<dbReference type="GO" id="GO:0015935">
    <property type="term" value="C:small ribosomal subunit"/>
    <property type="evidence" value="ECO:0007669"/>
    <property type="project" value="TreeGrafter"/>
</dbReference>
<dbReference type="NCBIfam" id="NF006477">
    <property type="entry name" value="PRK08881.1"/>
    <property type="match status" value="1"/>
</dbReference>
<accession>A0A972FAC0</accession>
<keyword evidence="3" id="KW-0687">Ribonucleoprotein</keyword>
<dbReference type="PANTHER" id="PTHR19836">
    <property type="entry name" value="30S RIBOSOMAL PROTEIN S14"/>
    <property type="match status" value="1"/>
</dbReference>
<reference evidence="6" key="1">
    <citation type="submission" date="2019-12" db="EMBL/GenBank/DDBJ databases">
        <title>Comparative genomics gives insights into the taxonomy of the Azoarcus-Aromatoleum group and reveals separate origins of nif in the plant-associated Azoarcus and non-plant-associated Aromatoleum sub-groups.</title>
        <authorList>
            <person name="Lafos M."/>
            <person name="Maluk M."/>
            <person name="Batista M."/>
            <person name="Junghare M."/>
            <person name="Carmona M."/>
            <person name="Faoro H."/>
            <person name="Cruz L.M."/>
            <person name="Battistoni F."/>
            <person name="De Souza E."/>
            <person name="Pedrosa F."/>
            <person name="Chen W.-M."/>
            <person name="Poole P.S."/>
            <person name="Dixon R.A."/>
            <person name="James E.K."/>
        </authorList>
    </citation>
    <scope>NUCLEOTIDE SEQUENCE</scope>
    <source>
        <strain evidence="6">NSC3</strain>
    </source>
</reference>
<sequence>AKGDYEALRKLPRDSSPTRLTRRCKVTGRPRGVLRKFEMSRIAFREHAHKGQIPGVKKSSW</sequence>
<evidence type="ECO:0000313" key="6">
    <source>
        <dbReference type="EMBL" id="NMG05323.1"/>
    </source>
</evidence>
<dbReference type="RefSeq" id="WP_168989883.1">
    <property type="nucleotide sequence ID" value="NZ_CAWPHM010000247.1"/>
</dbReference>
<dbReference type="InterPro" id="IPR001209">
    <property type="entry name" value="Ribosomal_uS14"/>
</dbReference>
<evidence type="ECO:0000256" key="2">
    <source>
        <dbReference type="ARBA" id="ARBA00022980"/>
    </source>
</evidence>
<gene>
    <name evidence="6" type="primary">rpsN</name>
    <name evidence="6" type="ORF">GPA21_20530</name>
</gene>
<keyword evidence="2 6" id="KW-0689">Ribosomal protein</keyword>
<dbReference type="InterPro" id="IPR018271">
    <property type="entry name" value="Ribosomal_uS14_CS"/>
</dbReference>
<feature type="non-terminal residue" evidence="6">
    <location>
        <position position="1"/>
    </location>
</feature>
<proteinExistence type="predicted"/>
<dbReference type="GO" id="GO:0006412">
    <property type="term" value="P:translation"/>
    <property type="evidence" value="ECO:0007669"/>
    <property type="project" value="InterPro"/>
</dbReference>
<dbReference type="SUPFAM" id="SSF57716">
    <property type="entry name" value="Glucocorticoid receptor-like (DNA-binding domain)"/>
    <property type="match status" value="1"/>
</dbReference>
<comment type="subunit">
    <text evidence="5">Part of the 30S ribosomal subunit. Contacts proteins S3 and S10.</text>
</comment>
<evidence type="ECO:0000256" key="1">
    <source>
        <dbReference type="ARBA" id="ARBA00003686"/>
    </source>
</evidence>
<dbReference type="Gene3D" id="4.10.830.10">
    <property type="entry name" value="30s Ribosomal Protein S14, Chain N"/>
    <property type="match status" value="1"/>
</dbReference>
<dbReference type="Proteomes" id="UP000599523">
    <property type="component" value="Unassembled WGS sequence"/>
</dbReference>
<dbReference type="GO" id="GO:0005737">
    <property type="term" value="C:cytoplasm"/>
    <property type="evidence" value="ECO:0007669"/>
    <property type="project" value="UniProtKB-ARBA"/>
</dbReference>
<protein>
    <recommendedName>
        <fullName evidence="4">Small ribosomal subunit protein uS14</fullName>
    </recommendedName>
</protein>
<evidence type="ECO:0000256" key="4">
    <source>
        <dbReference type="ARBA" id="ARBA00035167"/>
    </source>
</evidence>
<evidence type="ECO:0000256" key="3">
    <source>
        <dbReference type="ARBA" id="ARBA00023274"/>
    </source>
</evidence>
<dbReference type="InterPro" id="IPR043140">
    <property type="entry name" value="Ribosomal_uS14_sf"/>
</dbReference>
<dbReference type="Pfam" id="PF00253">
    <property type="entry name" value="Ribosomal_S14"/>
    <property type="match status" value="1"/>
</dbReference>
<comment type="function">
    <text evidence="1">Binds 16S rRNA, required for the assembly of 30S particles and may also be responsible for determining the conformation of the 16S rRNA at the A site.</text>
</comment>
<dbReference type="GO" id="GO:0003735">
    <property type="term" value="F:structural constituent of ribosome"/>
    <property type="evidence" value="ECO:0007669"/>
    <property type="project" value="InterPro"/>
</dbReference>
<dbReference type="EMBL" id="WTVM01000322">
    <property type="protein sequence ID" value="NMG05323.1"/>
    <property type="molecule type" value="Genomic_DNA"/>
</dbReference>
<organism evidence="6 7">
    <name type="scientific">Azoarcus taiwanensis</name>
    <dbReference type="NCBI Taxonomy" id="666964"/>
    <lineage>
        <taxon>Bacteria</taxon>
        <taxon>Pseudomonadati</taxon>
        <taxon>Pseudomonadota</taxon>
        <taxon>Betaproteobacteria</taxon>
        <taxon>Rhodocyclales</taxon>
        <taxon>Zoogloeaceae</taxon>
        <taxon>Azoarcus</taxon>
    </lineage>
</organism>
<comment type="caution">
    <text evidence="6">The sequence shown here is derived from an EMBL/GenBank/DDBJ whole genome shotgun (WGS) entry which is preliminary data.</text>
</comment>